<evidence type="ECO:0008006" key="3">
    <source>
        <dbReference type="Google" id="ProtNLM"/>
    </source>
</evidence>
<dbReference type="InterPro" id="IPR034660">
    <property type="entry name" value="DinB/YfiT-like"/>
</dbReference>
<reference evidence="1 2" key="2">
    <citation type="journal article" date="2005" name="Proteomics">
        <title>Global detection and characterization of hypothetical proteins in Shewanella oneidensis MR-1 using LC-MS based proteomics.</title>
        <authorList>
            <person name="Elias D.A."/>
            <person name="Monroe M.E."/>
            <person name="Marshall M.J."/>
            <person name="Romine M.F."/>
            <person name="Belieav A.S."/>
            <person name="Fredrickson J.K."/>
            <person name="Anderson G.A."/>
            <person name="Smith R.D."/>
            <person name="Lipton M.S."/>
        </authorList>
    </citation>
    <scope>NUCLEOTIDE SEQUENCE [LARGE SCALE GENOMIC DNA]</scope>
    <source>
        <strain evidence="2">ATCC 700550 / JCM 31522 / CIP 106686 / LMG 19005 / NCIMB 14063 / MR-1</strain>
    </source>
</reference>
<keyword evidence="2" id="KW-1185">Reference proteome</keyword>
<dbReference type="PATRIC" id="fig|211586.12.peg.1694"/>
<reference evidence="1 2" key="3">
    <citation type="journal article" date="2008" name="Appl. Environ. Microbiol.">
        <title>Identification of mobile elements and pseudogenes in the Shewanella oneidensis MR-1 genome.</title>
        <authorList>
            <person name="Romine M.F."/>
            <person name="Carlson T.S."/>
            <person name="Norbeck A.D."/>
            <person name="McCue L.A."/>
            <person name="Lipton M.S."/>
        </authorList>
    </citation>
    <scope>NUCLEOTIDE SEQUENCE [LARGE SCALE GENOMIC DNA]</scope>
    <source>
        <strain evidence="2">ATCC 700550 / JCM 31522 / CIP 106686 / LMG 19005 / NCIMB 14063 / MR-1</strain>
    </source>
</reference>
<dbReference type="AlphaFoldDB" id="Q8EG45"/>
<dbReference type="Gene3D" id="1.20.120.450">
    <property type="entry name" value="dinb family like domain"/>
    <property type="match status" value="1"/>
</dbReference>
<accession>Q8EG45</accession>
<dbReference type="HOGENOM" id="CLU_124046_0_0_6"/>
<organism evidence="1 2">
    <name type="scientific">Shewanella oneidensis (strain ATCC 700550 / JCM 31522 / CIP 106686 / LMG 19005 / NCIMB 14063 / MR-1)</name>
    <dbReference type="NCBI Taxonomy" id="211586"/>
    <lineage>
        <taxon>Bacteria</taxon>
        <taxon>Pseudomonadati</taxon>
        <taxon>Pseudomonadota</taxon>
        <taxon>Gammaproteobacteria</taxon>
        <taxon>Alteromonadales</taxon>
        <taxon>Shewanellaceae</taxon>
        <taxon>Shewanella</taxon>
    </lineage>
</organism>
<dbReference type="EMBL" id="AE014299">
    <property type="protein sequence ID" value="AAN54818.1"/>
    <property type="molecule type" value="Genomic_DNA"/>
</dbReference>
<dbReference type="OrthoDB" id="5347938at2"/>
<dbReference type="STRING" id="211586.SO_1764"/>
<evidence type="ECO:0000313" key="1">
    <source>
        <dbReference type="EMBL" id="AAN54818.1"/>
    </source>
</evidence>
<dbReference type="PIRSF" id="PIRSF031551">
    <property type="entry name" value="DUF1706"/>
    <property type="match status" value="1"/>
</dbReference>
<dbReference type="DNASU" id="1169538"/>
<dbReference type="PANTHER" id="PTHR40658">
    <property type="match status" value="1"/>
</dbReference>
<dbReference type="PaxDb" id="211586-SO_1764"/>
<dbReference type="eggNOG" id="COG4283">
    <property type="taxonomic scope" value="Bacteria"/>
</dbReference>
<dbReference type="RefSeq" id="WP_011071892.1">
    <property type="nucleotide sequence ID" value="NC_004347.2"/>
</dbReference>
<reference evidence="1 2" key="4">
    <citation type="journal article" date="2011" name="BMC Genomics">
        <title>Genome-wide protein localization prediction strategies for gram negative bacteria.</title>
        <authorList>
            <person name="Romine M.F."/>
        </authorList>
    </citation>
    <scope>NUCLEOTIDE SEQUENCE [LARGE SCALE GENOMIC DNA]</scope>
    <source>
        <strain evidence="2">ATCC 700550 / JCM 31522 / CIP 106686 / LMG 19005 / NCIMB 14063 / MR-1</strain>
    </source>
</reference>
<reference evidence="1 2" key="1">
    <citation type="journal article" date="2002" name="Nat. Biotechnol.">
        <title>Genome sequence of the dissimilatory metal ion-reducing bacterium Shewanella oneidensis.</title>
        <authorList>
            <person name="Heidelberg J.F."/>
            <person name="Paulsen I.T."/>
            <person name="Nelson K.E."/>
            <person name="Gaidos E.J."/>
            <person name="Nelson W.C."/>
            <person name="Read T.D."/>
            <person name="Eisen J.A."/>
            <person name="Seshadri R."/>
            <person name="Ward N."/>
            <person name="Methe B."/>
            <person name="Clayton R.A."/>
            <person name="Meyer T."/>
            <person name="Tsapin A."/>
            <person name="Scott J."/>
            <person name="Beanan M."/>
            <person name="Brinkac L."/>
            <person name="Daugherty S."/>
            <person name="DeBoy R.T."/>
            <person name="Dodson R.J."/>
            <person name="Durkin A.S."/>
            <person name="Haft D.H."/>
            <person name="Kolonay J.F."/>
            <person name="Madupu R."/>
            <person name="Peterson J.D."/>
            <person name="Umayam L.A."/>
            <person name="White O."/>
            <person name="Wolf A.M."/>
            <person name="Vamathevan J."/>
            <person name="Weidman J."/>
            <person name="Impraim M."/>
            <person name="Lee K."/>
            <person name="Berry K."/>
            <person name="Lee C."/>
            <person name="Mueller J."/>
            <person name="Khouri H."/>
            <person name="Gill J."/>
            <person name="Utterback T.R."/>
            <person name="McDonald L.A."/>
            <person name="Feldblyum T.V."/>
            <person name="Smith H.O."/>
            <person name="Venter J.C."/>
            <person name="Nealson K.H."/>
            <person name="Fraser C.M."/>
        </authorList>
    </citation>
    <scope>NUCLEOTIDE SEQUENCE [LARGE SCALE GENOMIC DNA]</scope>
    <source>
        <strain evidence="2">ATCC 700550 / JCM 31522 / CIP 106686 / LMG 19005 / NCIMB 14063 / MR-1</strain>
    </source>
</reference>
<protein>
    <recommendedName>
        <fullName evidence="3">ClbS/DfsB family four-helix bundle protein</fullName>
    </recommendedName>
</protein>
<dbReference type="FunFam" id="1.20.120.450:FF:000006">
    <property type="match status" value="1"/>
</dbReference>
<dbReference type="InterPro" id="IPR012550">
    <property type="entry name" value="DUF1706"/>
</dbReference>
<sequence>MSSVPQSKQELELAIHSVFPKLMADYRSIPAQMSRVCSIDGNIQGTQISVCDTVAYLIGWGKLVLKWYELTSQTLPVDFPDTGYKWNQLELLADRFHQEYHQWQYSDLLNEYELTMAKLLTLIASLSVQQLYGIAWYDKWTLGRMIQFNTYSPMKNMRTKVRRFKKDNALK</sequence>
<gene>
    <name evidence="1" type="ordered locus">SO_1764</name>
</gene>
<dbReference type="BioCyc" id="SONE211586:G1GMP-1615-MONOMER"/>
<dbReference type="Pfam" id="PF08020">
    <property type="entry name" value="DUF1706"/>
    <property type="match status" value="1"/>
</dbReference>
<dbReference type="PhylomeDB" id="Q8EG45"/>
<evidence type="ECO:0000313" key="2">
    <source>
        <dbReference type="Proteomes" id="UP000008186"/>
    </source>
</evidence>
<name>Q8EG45_SHEON</name>
<dbReference type="PANTHER" id="PTHR40658:SF3">
    <property type="entry name" value="CLBS_DFSB FAMILY FOUR-HELIX BUNDLE PROTEIN"/>
    <property type="match status" value="1"/>
</dbReference>
<dbReference type="Proteomes" id="UP000008186">
    <property type="component" value="Chromosome"/>
</dbReference>
<dbReference type="KEGG" id="son:SO_1764"/>
<proteinExistence type="predicted"/>